<organism evidence="2 3">
    <name type="scientific">Anatilimnocola aggregata</name>
    <dbReference type="NCBI Taxonomy" id="2528021"/>
    <lineage>
        <taxon>Bacteria</taxon>
        <taxon>Pseudomonadati</taxon>
        <taxon>Planctomycetota</taxon>
        <taxon>Planctomycetia</taxon>
        <taxon>Pirellulales</taxon>
        <taxon>Pirellulaceae</taxon>
        <taxon>Anatilimnocola</taxon>
    </lineage>
</organism>
<evidence type="ECO:0000313" key="2">
    <source>
        <dbReference type="EMBL" id="QDU31642.1"/>
    </source>
</evidence>
<proteinExistence type="predicted"/>
<feature type="transmembrane region" description="Helical" evidence="1">
    <location>
        <begin position="72"/>
        <end position="89"/>
    </location>
</feature>
<keyword evidence="1" id="KW-1133">Transmembrane helix</keyword>
<dbReference type="EMBL" id="CP036274">
    <property type="protein sequence ID" value="QDU31642.1"/>
    <property type="molecule type" value="Genomic_DNA"/>
</dbReference>
<sequence length="102" mass="10906">MCGRHHGATGEGVSTDYIPIVSCGISTIEKRGQAHYDKAMLRNVGKTMQVLALLLLPASMLMQLTAEMRASSVSVMLLLMLFGIALFGTGRMLEGYGSKAAE</sequence>
<evidence type="ECO:0000256" key="1">
    <source>
        <dbReference type="SAM" id="Phobius"/>
    </source>
</evidence>
<protein>
    <submittedName>
        <fullName evidence="2">Uncharacterized protein</fullName>
    </submittedName>
</protein>
<accession>A0A517YN55</accession>
<evidence type="ECO:0000313" key="3">
    <source>
        <dbReference type="Proteomes" id="UP000315017"/>
    </source>
</evidence>
<dbReference type="KEGG" id="aagg:ETAA8_68020"/>
<dbReference type="Proteomes" id="UP000315017">
    <property type="component" value="Chromosome"/>
</dbReference>
<gene>
    <name evidence="2" type="ORF">ETAA8_68020</name>
</gene>
<name>A0A517YN55_9BACT</name>
<dbReference type="AlphaFoldDB" id="A0A517YN55"/>
<keyword evidence="3" id="KW-1185">Reference proteome</keyword>
<keyword evidence="1" id="KW-0812">Transmembrane</keyword>
<keyword evidence="1" id="KW-0472">Membrane</keyword>
<reference evidence="2 3" key="1">
    <citation type="submission" date="2019-02" db="EMBL/GenBank/DDBJ databases">
        <title>Deep-cultivation of Planctomycetes and their phenomic and genomic characterization uncovers novel biology.</title>
        <authorList>
            <person name="Wiegand S."/>
            <person name="Jogler M."/>
            <person name="Boedeker C."/>
            <person name="Pinto D."/>
            <person name="Vollmers J."/>
            <person name="Rivas-Marin E."/>
            <person name="Kohn T."/>
            <person name="Peeters S.H."/>
            <person name="Heuer A."/>
            <person name="Rast P."/>
            <person name="Oberbeckmann S."/>
            <person name="Bunk B."/>
            <person name="Jeske O."/>
            <person name="Meyerdierks A."/>
            <person name="Storesund J.E."/>
            <person name="Kallscheuer N."/>
            <person name="Luecker S."/>
            <person name="Lage O.M."/>
            <person name="Pohl T."/>
            <person name="Merkel B.J."/>
            <person name="Hornburger P."/>
            <person name="Mueller R.-W."/>
            <person name="Bruemmer F."/>
            <person name="Labrenz M."/>
            <person name="Spormann A.M."/>
            <person name="Op den Camp H."/>
            <person name="Overmann J."/>
            <person name="Amann R."/>
            <person name="Jetten M.S.M."/>
            <person name="Mascher T."/>
            <person name="Medema M.H."/>
            <person name="Devos D.P."/>
            <person name="Kaster A.-K."/>
            <person name="Ovreas L."/>
            <person name="Rohde M."/>
            <person name="Galperin M.Y."/>
            <person name="Jogler C."/>
        </authorList>
    </citation>
    <scope>NUCLEOTIDE SEQUENCE [LARGE SCALE GENOMIC DNA]</scope>
    <source>
        <strain evidence="2 3">ETA_A8</strain>
    </source>
</reference>